<protein>
    <submittedName>
        <fullName evidence="2">NAD-dependent epimerase/dehydratase family protein</fullName>
    </submittedName>
</protein>
<dbReference type="Gene3D" id="3.40.50.720">
    <property type="entry name" value="NAD(P)-binding Rossmann-like Domain"/>
    <property type="match status" value="1"/>
</dbReference>
<dbReference type="SUPFAM" id="SSF51735">
    <property type="entry name" value="NAD(P)-binding Rossmann-fold domains"/>
    <property type="match status" value="1"/>
</dbReference>
<name>A0ABU3D558_9FLAO</name>
<sequence>MKVLITGANGLLATNTIDLFLKKGYFVKGLIRDKKKFLLKSHPNLELVEADILDFTAVEKAMVDCNAVVHIAALTAQNILEYNVYHKVNVTGTVNMVKAAVKLNVQKFIYVSSANTMGYGDINNPGTEENPPKPPFTDAFYPKSKTEAEEKLLSYSEKIDIIRVNPTFMLGPYDSKPSSGQIILMGLNKRVVFFPPGGKNFVDVRDAAKGILSALENGRPGEAYLLANSNMSYKDFFTLLKRRGNKKKMLMLKIPKNLLLLTGHAGDILRLLKIKTSLSSVNMKILCVSNYYSGDKSQRELGLKYQPIENAVDDAIKWFRNNNMI</sequence>
<reference evidence="2 3" key="1">
    <citation type="submission" date="2023-09" db="EMBL/GenBank/DDBJ databases">
        <authorList>
            <person name="Rey-Velasco X."/>
        </authorList>
    </citation>
    <scope>NUCLEOTIDE SEQUENCE [LARGE SCALE GENOMIC DNA]</scope>
    <source>
        <strain evidence="2 3">F117</strain>
    </source>
</reference>
<evidence type="ECO:0000313" key="3">
    <source>
        <dbReference type="Proteomes" id="UP001262582"/>
    </source>
</evidence>
<dbReference type="PANTHER" id="PTHR48079:SF6">
    <property type="entry name" value="NAD(P)-BINDING DOMAIN-CONTAINING PROTEIN-RELATED"/>
    <property type="match status" value="1"/>
</dbReference>
<dbReference type="EMBL" id="JAVRHK010000005">
    <property type="protein sequence ID" value="MDT0676667.1"/>
    <property type="molecule type" value="Genomic_DNA"/>
</dbReference>
<dbReference type="InterPro" id="IPR051783">
    <property type="entry name" value="NAD(P)-dependent_oxidoreduct"/>
</dbReference>
<dbReference type="InterPro" id="IPR036291">
    <property type="entry name" value="NAD(P)-bd_dom_sf"/>
</dbReference>
<gene>
    <name evidence="2" type="ORF">RM539_08745</name>
</gene>
<evidence type="ECO:0000259" key="1">
    <source>
        <dbReference type="Pfam" id="PF01370"/>
    </source>
</evidence>
<organism evidence="2 3">
    <name type="scientific">Autumnicola musiva</name>
    <dbReference type="NCBI Taxonomy" id="3075589"/>
    <lineage>
        <taxon>Bacteria</taxon>
        <taxon>Pseudomonadati</taxon>
        <taxon>Bacteroidota</taxon>
        <taxon>Flavobacteriia</taxon>
        <taxon>Flavobacteriales</taxon>
        <taxon>Flavobacteriaceae</taxon>
        <taxon>Autumnicola</taxon>
    </lineage>
</organism>
<dbReference type="Pfam" id="PF01370">
    <property type="entry name" value="Epimerase"/>
    <property type="match status" value="1"/>
</dbReference>
<keyword evidence="3" id="KW-1185">Reference proteome</keyword>
<evidence type="ECO:0000313" key="2">
    <source>
        <dbReference type="EMBL" id="MDT0676667.1"/>
    </source>
</evidence>
<feature type="domain" description="NAD-dependent epimerase/dehydratase" evidence="1">
    <location>
        <begin position="3"/>
        <end position="226"/>
    </location>
</feature>
<dbReference type="RefSeq" id="WP_311503012.1">
    <property type="nucleotide sequence ID" value="NZ_JAVRHK010000005.1"/>
</dbReference>
<dbReference type="InterPro" id="IPR001509">
    <property type="entry name" value="Epimerase_deHydtase"/>
</dbReference>
<accession>A0ABU3D558</accession>
<proteinExistence type="predicted"/>
<comment type="caution">
    <text evidence="2">The sequence shown here is derived from an EMBL/GenBank/DDBJ whole genome shotgun (WGS) entry which is preliminary data.</text>
</comment>
<dbReference type="PANTHER" id="PTHR48079">
    <property type="entry name" value="PROTEIN YEEZ"/>
    <property type="match status" value="1"/>
</dbReference>
<dbReference type="Proteomes" id="UP001262582">
    <property type="component" value="Unassembled WGS sequence"/>
</dbReference>